<feature type="chain" id="PRO_5009311182" description="Serpentine receptor class gamma" evidence="7">
    <location>
        <begin position="21"/>
        <end position="145"/>
    </location>
</feature>
<evidence type="ECO:0000313" key="9">
    <source>
        <dbReference type="WBParaSite" id="Hba_16683"/>
    </source>
</evidence>
<evidence type="ECO:0000256" key="6">
    <source>
        <dbReference type="RuleBase" id="RU280813"/>
    </source>
</evidence>
<dbReference type="InterPro" id="IPR000609">
    <property type="entry name" value="7TM_GPCR_serpentine_rcpt_Srg"/>
</dbReference>
<dbReference type="PANTHER" id="PTHR31552:SF8">
    <property type="entry name" value="SERPENTINE RECEPTOR CLASS GAMMA"/>
    <property type="match status" value="1"/>
</dbReference>
<proteinExistence type="inferred from homology"/>
<comment type="subcellular location">
    <subcellularLocation>
        <location evidence="1">Membrane</location>
        <topology evidence="1">Multi-pass membrane protein</topology>
    </subcellularLocation>
</comment>
<name>A0A1I7XGS5_HETBA</name>
<keyword evidence="5 6" id="KW-0472">Membrane</keyword>
<accession>A0A1I7XGS5</accession>
<dbReference type="GO" id="GO:0007606">
    <property type="term" value="P:sensory perception of chemical stimulus"/>
    <property type="evidence" value="ECO:0007669"/>
    <property type="project" value="UniProtKB-UniRule"/>
</dbReference>
<evidence type="ECO:0000313" key="8">
    <source>
        <dbReference type="Proteomes" id="UP000095283"/>
    </source>
</evidence>
<dbReference type="WBParaSite" id="Hba_16683">
    <property type="protein sequence ID" value="Hba_16683"/>
    <property type="gene ID" value="Hba_16683"/>
</dbReference>
<organism evidence="8 9">
    <name type="scientific">Heterorhabditis bacteriophora</name>
    <name type="common">Entomopathogenic nematode worm</name>
    <dbReference type="NCBI Taxonomy" id="37862"/>
    <lineage>
        <taxon>Eukaryota</taxon>
        <taxon>Metazoa</taxon>
        <taxon>Ecdysozoa</taxon>
        <taxon>Nematoda</taxon>
        <taxon>Chromadorea</taxon>
        <taxon>Rhabditida</taxon>
        <taxon>Rhabditina</taxon>
        <taxon>Rhabditomorpha</taxon>
        <taxon>Strongyloidea</taxon>
        <taxon>Heterorhabditidae</taxon>
        <taxon>Heterorhabditis</taxon>
    </lineage>
</organism>
<dbReference type="Proteomes" id="UP000095283">
    <property type="component" value="Unplaced"/>
</dbReference>
<keyword evidence="3 6" id="KW-0812">Transmembrane</keyword>
<evidence type="ECO:0000256" key="3">
    <source>
        <dbReference type="ARBA" id="ARBA00022692"/>
    </source>
</evidence>
<evidence type="ECO:0000256" key="4">
    <source>
        <dbReference type="ARBA" id="ARBA00022989"/>
    </source>
</evidence>
<evidence type="ECO:0000256" key="1">
    <source>
        <dbReference type="ARBA" id="ARBA00004141"/>
    </source>
</evidence>
<evidence type="ECO:0000256" key="7">
    <source>
        <dbReference type="SAM" id="SignalP"/>
    </source>
</evidence>
<sequence length="145" mass="16842">MKIGHWWSLMLSLIIQSCYGFPSLVLYAFVVVIIIQDKTKLAGPFYTLSLVSAFVVNYQMSFGNYCVFLNSYFAIRLPSFLHRNEWLADIYLNIPYRIVSVCNFLAFHFAFIQYGMIFLVAANRLNAIALLLPDNMVRLFIKKNF</sequence>
<dbReference type="AlphaFoldDB" id="A0A1I7XGS5"/>
<evidence type="ECO:0000256" key="5">
    <source>
        <dbReference type="ARBA" id="ARBA00023136"/>
    </source>
</evidence>
<protein>
    <recommendedName>
        <fullName evidence="6">Serpentine receptor class gamma</fullName>
    </recommendedName>
</protein>
<feature type="transmembrane region" description="Helical" evidence="6">
    <location>
        <begin position="6"/>
        <end position="35"/>
    </location>
</feature>
<reference evidence="9" key="1">
    <citation type="submission" date="2016-11" db="UniProtKB">
        <authorList>
            <consortium name="WormBaseParasite"/>
        </authorList>
    </citation>
    <scope>IDENTIFICATION</scope>
</reference>
<feature type="transmembrane region" description="Helical" evidence="6">
    <location>
        <begin position="47"/>
        <end position="74"/>
    </location>
</feature>
<keyword evidence="7" id="KW-0732">Signal</keyword>
<dbReference type="PANTHER" id="PTHR31552">
    <property type="entry name" value="SERPENTINE RECEPTOR CLASS GAMMA"/>
    <property type="match status" value="1"/>
</dbReference>
<feature type="signal peptide" evidence="7">
    <location>
        <begin position="1"/>
        <end position="20"/>
    </location>
</feature>
<dbReference type="GO" id="GO:0016020">
    <property type="term" value="C:membrane"/>
    <property type="evidence" value="ECO:0007669"/>
    <property type="project" value="UniProtKB-SubCell"/>
</dbReference>
<comment type="caution">
    <text evidence="6">Lacks conserved residue(s) required for the propagation of feature annotation.</text>
</comment>
<keyword evidence="8" id="KW-1185">Reference proteome</keyword>
<feature type="transmembrane region" description="Helical" evidence="6">
    <location>
        <begin position="94"/>
        <end position="122"/>
    </location>
</feature>
<dbReference type="Pfam" id="PF02118">
    <property type="entry name" value="Srg"/>
    <property type="match status" value="1"/>
</dbReference>
<dbReference type="PROSITE" id="PS51257">
    <property type="entry name" value="PROKAR_LIPOPROTEIN"/>
    <property type="match status" value="1"/>
</dbReference>
<comment type="similarity">
    <text evidence="2 6">Belongs to the nematode receptor-like protein srg family.</text>
</comment>
<evidence type="ECO:0000256" key="2">
    <source>
        <dbReference type="ARBA" id="ARBA00005692"/>
    </source>
</evidence>
<dbReference type="GO" id="GO:0004888">
    <property type="term" value="F:transmembrane signaling receptor activity"/>
    <property type="evidence" value="ECO:0007669"/>
    <property type="project" value="InterPro"/>
</dbReference>
<keyword evidence="4 6" id="KW-1133">Transmembrane helix</keyword>